<feature type="transmembrane region" description="Helical" evidence="4">
    <location>
        <begin position="12"/>
        <end position="31"/>
    </location>
</feature>
<comment type="subcellular location">
    <subcellularLocation>
        <location evidence="1">Mitochondrion membrane</location>
    </subcellularLocation>
</comment>
<dbReference type="InterPro" id="IPR021278">
    <property type="entry name" value="ATP19"/>
</dbReference>
<evidence type="ECO:0000256" key="2">
    <source>
        <dbReference type="ARBA" id="ARBA00023128"/>
    </source>
</evidence>
<evidence type="ECO:0000256" key="3">
    <source>
        <dbReference type="ARBA" id="ARBA00023136"/>
    </source>
</evidence>
<dbReference type="GO" id="GO:0031966">
    <property type="term" value="C:mitochondrial membrane"/>
    <property type="evidence" value="ECO:0007669"/>
    <property type="project" value="UniProtKB-SubCell"/>
</dbReference>
<dbReference type="AlphaFoldDB" id="A0AAN6LWT6"/>
<proteinExistence type="predicted"/>
<evidence type="ECO:0008006" key="7">
    <source>
        <dbReference type="Google" id="ProtNLM"/>
    </source>
</evidence>
<name>A0AAN6LWT6_9PLEO</name>
<keyword evidence="2" id="KW-0496">Mitochondrion</keyword>
<keyword evidence="6" id="KW-1185">Reference proteome</keyword>
<organism evidence="5 6">
    <name type="scientific">Pseudopithomyces chartarum</name>
    <dbReference type="NCBI Taxonomy" id="1892770"/>
    <lineage>
        <taxon>Eukaryota</taxon>
        <taxon>Fungi</taxon>
        <taxon>Dikarya</taxon>
        <taxon>Ascomycota</taxon>
        <taxon>Pezizomycotina</taxon>
        <taxon>Dothideomycetes</taxon>
        <taxon>Pleosporomycetidae</taxon>
        <taxon>Pleosporales</taxon>
        <taxon>Massarineae</taxon>
        <taxon>Didymosphaeriaceae</taxon>
        <taxon>Pseudopithomyces</taxon>
    </lineage>
</organism>
<dbReference type="EMBL" id="WVTA01000006">
    <property type="protein sequence ID" value="KAK3209153.1"/>
    <property type="molecule type" value="Genomic_DNA"/>
</dbReference>
<keyword evidence="4" id="KW-1133">Transmembrane helix</keyword>
<evidence type="ECO:0000256" key="1">
    <source>
        <dbReference type="ARBA" id="ARBA00004325"/>
    </source>
</evidence>
<sequence>MVAMYTIAGRQVGSHVLAIATLTTTFAGAWLSMRGGDKTEKTTPAINAKSKEEESFVKDFVKKAEEKISPVTGKSG</sequence>
<dbReference type="Proteomes" id="UP001280581">
    <property type="component" value="Unassembled WGS sequence"/>
</dbReference>
<gene>
    <name evidence="5" type="ORF">GRF29_69g970459</name>
</gene>
<keyword evidence="3 4" id="KW-0472">Membrane</keyword>
<dbReference type="Pfam" id="PF11022">
    <property type="entry name" value="ATP19"/>
    <property type="match status" value="1"/>
</dbReference>
<protein>
    <recommendedName>
        <fullName evidence="7">ATP synthase subunit K, mitochondrial</fullName>
    </recommendedName>
</protein>
<keyword evidence="4" id="KW-0812">Transmembrane</keyword>
<dbReference type="PANTHER" id="PTHR28074:SF1">
    <property type="entry name" value="ATP SYNTHASE SUBUNIT K, MITOCHONDRIAL"/>
    <property type="match status" value="1"/>
</dbReference>
<dbReference type="GO" id="GO:0015986">
    <property type="term" value="P:proton motive force-driven ATP synthesis"/>
    <property type="evidence" value="ECO:0007669"/>
    <property type="project" value="TreeGrafter"/>
</dbReference>
<evidence type="ECO:0000313" key="5">
    <source>
        <dbReference type="EMBL" id="KAK3209153.1"/>
    </source>
</evidence>
<reference evidence="5 6" key="1">
    <citation type="submission" date="2021-02" db="EMBL/GenBank/DDBJ databases">
        <title>Genome assembly of Pseudopithomyces chartarum.</title>
        <authorList>
            <person name="Jauregui R."/>
            <person name="Singh J."/>
            <person name="Voisey C."/>
        </authorList>
    </citation>
    <scope>NUCLEOTIDE SEQUENCE [LARGE SCALE GENOMIC DNA]</scope>
    <source>
        <strain evidence="5 6">AGR01</strain>
    </source>
</reference>
<evidence type="ECO:0000256" key="4">
    <source>
        <dbReference type="SAM" id="Phobius"/>
    </source>
</evidence>
<evidence type="ECO:0000313" key="6">
    <source>
        <dbReference type="Proteomes" id="UP001280581"/>
    </source>
</evidence>
<accession>A0AAN6LWT6</accession>
<comment type="caution">
    <text evidence="5">The sequence shown here is derived from an EMBL/GenBank/DDBJ whole genome shotgun (WGS) entry which is preliminary data.</text>
</comment>
<dbReference type="PANTHER" id="PTHR28074">
    <property type="entry name" value="ATP SYNTHASE SUBUNIT K, MITOCHONDRIAL"/>
    <property type="match status" value="1"/>
</dbReference>